<dbReference type="Proteomes" id="UP000233750">
    <property type="component" value="Unassembled WGS sequence"/>
</dbReference>
<sequence>MADNQQSSLPPVRRYGGASIETIAIAPLLGDGYSYDKATLKEIAETYESLADNFRLDQVRARIIAQTGSPGLDFSSVGNATAFQGSGRALLKSLEQCEQYCRDQAAQYRTALTKYSAAEDTHSADLHRAGGSL</sequence>
<comment type="caution">
    <text evidence="2">The sequence shown here is derived from an EMBL/GenBank/DDBJ whole genome shotgun (WGS) entry which is preliminary data.</text>
</comment>
<dbReference type="AlphaFoldDB" id="A0A2N3WKA8"/>
<accession>A0A8E2B5B4</accession>
<gene>
    <name evidence="2" type="ORF">ATK30_5185</name>
    <name evidence="1" type="ORF">H5411_13250</name>
</gene>
<evidence type="ECO:0000313" key="4">
    <source>
        <dbReference type="Proteomes" id="UP000550260"/>
    </source>
</evidence>
<reference evidence="1 4" key="2">
    <citation type="submission" date="2020-08" db="EMBL/GenBank/DDBJ databases">
        <title>Amycolatopsis echigonensis JCM 21831.</title>
        <authorList>
            <person name="Tedsree N."/>
            <person name="Kuncharoen N."/>
            <person name="Likhitwitayawuid K."/>
            <person name="Tanasupawat S."/>
        </authorList>
    </citation>
    <scope>NUCLEOTIDE SEQUENCE [LARGE SCALE GENOMIC DNA]</scope>
    <source>
        <strain evidence="1 4">JCM 21831</strain>
    </source>
</reference>
<name>A0A2N3WKA8_9PSEU</name>
<dbReference type="Proteomes" id="UP000550260">
    <property type="component" value="Unassembled WGS sequence"/>
</dbReference>
<organism evidence="2 3">
    <name type="scientific">Amycolatopsis echigonensis</name>
    <dbReference type="NCBI Taxonomy" id="2576905"/>
    <lineage>
        <taxon>Bacteria</taxon>
        <taxon>Bacillati</taxon>
        <taxon>Actinomycetota</taxon>
        <taxon>Actinomycetes</taxon>
        <taxon>Pseudonocardiales</taxon>
        <taxon>Pseudonocardiaceae</taxon>
        <taxon>Amycolatopsis</taxon>
    </lineage>
</organism>
<dbReference type="OrthoDB" id="3629584at2"/>
<evidence type="ECO:0000313" key="2">
    <source>
        <dbReference type="EMBL" id="PKV94309.1"/>
    </source>
</evidence>
<keyword evidence="3" id="KW-1185">Reference proteome</keyword>
<protein>
    <recommendedName>
        <fullName evidence="5">PE family protein</fullName>
    </recommendedName>
</protein>
<accession>A0A2N3WKA8</accession>
<dbReference type="EMBL" id="JACJHR010000015">
    <property type="protein sequence ID" value="MBB2500088.1"/>
    <property type="molecule type" value="Genomic_DNA"/>
</dbReference>
<evidence type="ECO:0000313" key="1">
    <source>
        <dbReference type="EMBL" id="MBB2500088.1"/>
    </source>
</evidence>
<dbReference type="EMBL" id="PJMY01000003">
    <property type="protein sequence ID" value="PKV94309.1"/>
    <property type="molecule type" value="Genomic_DNA"/>
</dbReference>
<proteinExistence type="predicted"/>
<evidence type="ECO:0000313" key="3">
    <source>
        <dbReference type="Proteomes" id="UP000233750"/>
    </source>
</evidence>
<dbReference type="RefSeq" id="WP_158242500.1">
    <property type="nucleotide sequence ID" value="NZ_JACJHR010000015.1"/>
</dbReference>
<evidence type="ECO:0008006" key="5">
    <source>
        <dbReference type="Google" id="ProtNLM"/>
    </source>
</evidence>
<reference evidence="2 3" key="1">
    <citation type="submission" date="2017-12" db="EMBL/GenBank/DDBJ databases">
        <title>Sequencing the genomes of 1000 Actinobacteria strains.</title>
        <authorList>
            <person name="Klenk H.-P."/>
        </authorList>
    </citation>
    <scope>NUCLEOTIDE SEQUENCE [LARGE SCALE GENOMIC DNA]</scope>
    <source>
        <strain evidence="2 3">DSM 45165</strain>
    </source>
</reference>